<dbReference type="InterPro" id="IPR046348">
    <property type="entry name" value="SIS_dom_sf"/>
</dbReference>
<sequence>MTMQARSDEQLEHDQLEHELNRTLSSPEARFGVRMRKNLSAEGLQDRVMETEAASLESTFAHLRASAAVPQAAAIILGSRRKFIAGEGKSAAYAALLNADLAATVPNVYLIDGHALNPLDVLSDVRSTDVLVLFSLRRYRRETVTLGRLFSEAGGQLVVFTDSEAAPLAPFATSLIVLQTGSASYADSPTSVAAVCHLLSTLTTASAKGARRRLATRDELNHEMNLYFDHRNDEDAP</sequence>
<dbReference type="Gene3D" id="3.40.50.10490">
    <property type="entry name" value="Glucose-6-phosphate isomerase like protein, domain 1"/>
    <property type="match status" value="1"/>
</dbReference>
<dbReference type="InterPro" id="IPR047640">
    <property type="entry name" value="RpiR-like"/>
</dbReference>
<organism evidence="3 4">
    <name type="scientific">Agromyces cerinus subsp. cerinus</name>
    <dbReference type="NCBI Taxonomy" id="232089"/>
    <lineage>
        <taxon>Bacteria</taxon>
        <taxon>Bacillati</taxon>
        <taxon>Actinomycetota</taxon>
        <taxon>Actinomycetes</taxon>
        <taxon>Micrococcales</taxon>
        <taxon>Microbacteriaceae</taxon>
        <taxon>Agromyces</taxon>
    </lineage>
</organism>
<dbReference type="InterPro" id="IPR001347">
    <property type="entry name" value="SIS_dom"/>
</dbReference>
<protein>
    <submittedName>
        <fullName evidence="3">Transcriptional regulator, RpiR family</fullName>
    </submittedName>
</protein>
<gene>
    <name evidence="3" type="ORF">SAMN05443544_1283</name>
</gene>
<dbReference type="RefSeq" id="WP_234980768.1">
    <property type="nucleotide sequence ID" value="NZ_FSRJ01000002.1"/>
</dbReference>
<reference evidence="4" key="1">
    <citation type="submission" date="2016-11" db="EMBL/GenBank/DDBJ databases">
        <authorList>
            <person name="Varghese N."/>
            <person name="Submissions S."/>
        </authorList>
    </citation>
    <scope>NUCLEOTIDE SEQUENCE [LARGE SCALE GENOMIC DNA]</scope>
    <source>
        <strain evidence="4">DSM 8595</strain>
    </source>
</reference>
<dbReference type="SUPFAM" id="SSF53697">
    <property type="entry name" value="SIS domain"/>
    <property type="match status" value="1"/>
</dbReference>
<feature type="region of interest" description="Disordered" evidence="1">
    <location>
        <begin position="1"/>
        <end position="23"/>
    </location>
</feature>
<feature type="domain" description="SIS" evidence="2">
    <location>
        <begin position="72"/>
        <end position="215"/>
    </location>
</feature>
<dbReference type="STRING" id="232089.SAMN05443544_1283"/>
<dbReference type="GO" id="GO:0003677">
    <property type="term" value="F:DNA binding"/>
    <property type="evidence" value="ECO:0007669"/>
    <property type="project" value="InterPro"/>
</dbReference>
<keyword evidence="4" id="KW-1185">Reference proteome</keyword>
<evidence type="ECO:0000313" key="4">
    <source>
        <dbReference type="Proteomes" id="UP000184699"/>
    </source>
</evidence>
<evidence type="ECO:0000313" key="3">
    <source>
        <dbReference type="EMBL" id="SIN84107.1"/>
    </source>
</evidence>
<feature type="compositionally biased region" description="Basic and acidic residues" evidence="1">
    <location>
        <begin position="1"/>
        <end position="21"/>
    </location>
</feature>
<evidence type="ECO:0000256" key="1">
    <source>
        <dbReference type="SAM" id="MobiDB-lite"/>
    </source>
</evidence>
<dbReference type="GO" id="GO:0097367">
    <property type="term" value="F:carbohydrate derivative binding"/>
    <property type="evidence" value="ECO:0007669"/>
    <property type="project" value="InterPro"/>
</dbReference>
<name>A0A1N6EMC1_9MICO</name>
<dbReference type="Proteomes" id="UP000184699">
    <property type="component" value="Unassembled WGS sequence"/>
</dbReference>
<proteinExistence type="predicted"/>
<dbReference type="GO" id="GO:1901135">
    <property type="term" value="P:carbohydrate derivative metabolic process"/>
    <property type="evidence" value="ECO:0007669"/>
    <property type="project" value="InterPro"/>
</dbReference>
<dbReference type="Pfam" id="PF01380">
    <property type="entry name" value="SIS"/>
    <property type="match status" value="1"/>
</dbReference>
<dbReference type="PROSITE" id="PS51464">
    <property type="entry name" value="SIS"/>
    <property type="match status" value="1"/>
</dbReference>
<dbReference type="EMBL" id="FSRJ01000002">
    <property type="protein sequence ID" value="SIN84107.1"/>
    <property type="molecule type" value="Genomic_DNA"/>
</dbReference>
<accession>A0A1N6EMC1</accession>
<dbReference type="PANTHER" id="PTHR30514:SF18">
    <property type="entry name" value="RPIR-FAMILY TRANSCRIPTIONAL REGULATOR"/>
    <property type="match status" value="1"/>
</dbReference>
<evidence type="ECO:0000259" key="2">
    <source>
        <dbReference type="PROSITE" id="PS51464"/>
    </source>
</evidence>
<dbReference type="AlphaFoldDB" id="A0A1N6EMC1"/>
<dbReference type="PANTHER" id="PTHR30514">
    <property type="entry name" value="GLUCOKINASE"/>
    <property type="match status" value="1"/>
</dbReference>
<dbReference type="GO" id="GO:0003700">
    <property type="term" value="F:DNA-binding transcription factor activity"/>
    <property type="evidence" value="ECO:0007669"/>
    <property type="project" value="InterPro"/>
</dbReference>